<accession>A0A382JSY8</accession>
<reference evidence="2" key="1">
    <citation type="submission" date="2018-05" db="EMBL/GenBank/DDBJ databases">
        <authorList>
            <person name="Lanie J.A."/>
            <person name="Ng W.-L."/>
            <person name="Kazmierczak K.M."/>
            <person name="Andrzejewski T.M."/>
            <person name="Davidsen T.M."/>
            <person name="Wayne K.J."/>
            <person name="Tettelin H."/>
            <person name="Glass J.I."/>
            <person name="Rusch D."/>
            <person name="Podicherti R."/>
            <person name="Tsui H.-C.T."/>
            <person name="Winkler M.E."/>
        </authorList>
    </citation>
    <scope>NUCLEOTIDE SEQUENCE</scope>
</reference>
<dbReference type="AlphaFoldDB" id="A0A382JSY8"/>
<sequence length="65" mass="7880">PYRFVSRFRSISDPRRDEVDHEPHNEDDDWHTQRLGLSSQPHAGLNWFGRWAGAPEWGFWWYAPR</sequence>
<evidence type="ECO:0000313" key="2">
    <source>
        <dbReference type="EMBL" id="SVC13711.1"/>
    </source>
</evidence>
<evidence type="ECO:0000256" key="1">
    <source>
        <dbReference type="SAM" id="MobiDB-lite"/>
    </source>
</evidence>
<gene>
    <name evidence="2" type="ORF">METZ01_LOCUS266565</name>
</gene>
<name>A0A382JSY8_9ZZZZ</name>
<organism evidence="2">
    <name type="scientific">marine metagenome</name>
    <dbReference type="NCBI Taxonomy" id="408172"/>
    <lineage>
        <taxon>unclassified sequences</taxon>
        <taxon>metagenomes</taxon>
        <taxon>ecological metagenomes</taxon>
    </lineage>
</organism>
<dbReference type="EMBL" id="UINC01075485">
    <property type="protein sequence ID" value="SVC13711.1"/>
    <property type="molecule type" value="Genomic_DNA"/>
</dbReference>
<protein>
    <submittedName>
        <fullName evidence="2">Uncharacterized protein</fullName>
    </submittedName>
</protein>
<feature type="non-terminal residue" evidence="2">
    <location>
        <position position="1"/>
    </location>
</feature>
<feature type="compositionally biased region" description="Basic and acidic residues" evidence="1">
    <location>
        <begin position="10"/>
        <end position="24"/>
    </location>
</feature>
<proteinExistence type="predicted"/>
<feature type="region of interest" description="Disordered" evidence="1">
    <location>
        <begin position="1"/>
        <end position="35"/>
    </location>
</feature>